<evidence type="ECO:0000313" key="3">
    <source>
        <dbReference type="Proteomes" id="UP000248886"/>
    </source>
</evidence>
<dbReference type="OrthoDB" id="994504at2"/>
<reference evidence="2 3" key="1">
    <citation type="submission" date="2018-06" db="EMBL/GenBank/DDBJ databases">
        <title>Draft sequence of Acidithiobacillus ferrooxidans CCM 4253.</title>
        <authorList>
            <person name="Moya-Beltran A."/>
            <person name="Castro M."/>
            <person name="Covarrubias P.C."/>
            <person name="Issotta F."/>
            <person name="Janiczek O."/>
            <person name="Mandl M."/>
            <person name="Kucera J."/>
            <person name="Quatrini R."/>
        </authorList>
    </citation>
    <scope>NUCLEOTIDE SEQUENCE [LARGE SCALE GENOMIC DNA]</scope>
    <source>
        <strain evidence="2 3">CCM 4253</strain>
    </source>
</reference>
<dbReference type="InterPro" id="IPR027417">
    <property type="entry name" value="P-loop_NTPase"/>
</dbReference>
<protein>
    <submittedName>
        <fullName evidence="2">ATP-binding protein</fullName>
    </submittedName>
</protein>
<dbReference type="Pfam" id="PF13304">
    <property type="entry name" value="AAA_21"/>
    <property type="match status" value="1"/>
</dbReference>
<comment type="caution">
    <text evidence="2">The sequence shown here is derived from an EMBL/GenBank/DDBJ whole genome shotgun (WGS) entry which is preliminary data.</text>
</comment>
<feature type="domain" description="ATPase AAA-type core" evidence="1">
    <location>
        <begin position="30"/>
        <end position="316"/>
    </location>
</feature>
<gene>
    <name evidence="2" type="ORF">DN052_04835</name>
</gene>
<accession>A0A2W1K6C9</accession>
<dbReference type="InterPro" id="IPR003959">
    <property type="entry name" value="ATPase_AAA_core"/>
</dbReference>
<keyword evidence="2" id="KW-0547">Nucleotide-binding</keyword>
<dbReference type="Proteomes" id="UP000248886">
    <property type="component" value="Unassembled WGS sequence"/>
</dbReference>
<evidence type="ECO:0000259" key="1">
    <source>
        <dbReference type="Pfam" id="PF13304"/>
    </source>
</evidence>
<dbReference type="AlphaFoldDB" id="A0A2W1K6C9"/>
<dbReference type="GO" id="GO:0016887">
    <property type="term" value="F:ATP hydrolysis activity"/>
    <property type="evidence" value="ECO:0007669"/>
    <property type="project" value="InterPro"/>
</dbReference>
<dbReference type="Gene3D" id="3.40.50.300">
    <property type="entry name" value="P-loop containing nucleotide triphosphate hydrolases"/>
    <property type="match status" value="1"/>
</dbReference>
<proteinExistence type="predicted"/>
<keyword evidence="2" id="KW-0067">ATP-binding</keyword>
<evidence type="ECO:0000313" key="2">
    <source>
        <dbReference type="EMBL" id="PZD82349.1"/>
    </source>
</evidence>
<dbReference type="EMBL" id="QKQP01000001">
    <property type="protein sequence ID" value="PZD82349.1"/>
    <property type="molecule type" value="Genomic_DNA"/>
</dbReference>
<dbReference type="SUPFAM" id="SSF52540">
    <property type="entry name" value="P-loop containing nucleoside triphosphate hydrolases"/>
    <property type="match status" value="1"/>
</dbReference>
<organism evidence="2 3">
    <name type="scientific">Acidithiobacillus ferrooxidans</name>
    <name type="common">Thiobacillus ferrooxidans</name>
    <dbReference type="NCBI Taxonomy" id="920"/>
    <lineage>
        <taxon>Bacteria</taxon>
        <taxon>Pseudomonadati</taxon>
        <taxon>Pseudomonadota</taxon>
        <taxon>Acidithiobacillia</taxon>
        <taxon>Acidithiobacillales</taxon>
        <taxon>Acidithiobacillaceae</taxon>
        <taxon>Acidithiobacillus</taxon>
    </lineage>
</organism>
<dbReference type="RefSeq" id="WP_054608895.1">
    <property type="nucleotide sequence ID" value="NZ_AP025160.1"/>
</dbReference>
<dbReference type="GO" id="GO:0005524">
    <property type="term" value="F:ATP binding"/>
    <property type="evidence" value="ECO:0007669"/>
    <property type="project" value="UniProtKB-KW"/>
</dbReference>
<name>A0A2W1K6C9_ACIFR</name>
<sequence>MRLQSISYIENMDTPQEWRLESMQFGQQMLIVGRNAAGKSRALSVVASLARNLTGDLPPNISGEYIATFDENGKEYIYELKFQDFIVKHERITIDNSVYLERGNDGIGKIFAKLVENGKNIDFQVPSSSIAAVVKRDKIQHEFIEPLFEWASSLRFYQFGGIMQGALAVFAPIGMPFNDRDQNAIAAIFREGSTLYKDAFINSIKRDLAEIDYEIDSVELSTPISVRLAGVGAQPVSINVREKDLNGITDQIGMSTGMFRVLALLIHVNFAQFKGSASSVFIDDIGEGLDFERSCRLIKLLREKSNEFSFQLVMSTNDKFVMNNVPLEEWTVLHRSKNVVHVRNYGNSRAAFDDFKFTGLSNFSFFEVNAVEMDFNGIDEGKDA</sequence>